<feature type="chain" id="PRO_5032920612" evidence="4">
    <location>
        <begin position="25"/>
        <end position="160"/>
    </location>
</feature>
<keyword evidence="1 4" id="KW-0732">Signal</keyword>
<keyword evidence="2" id="KW-1015">Disulfide bond</keyword>
<dbReference type="Proteomes" id="UP000645828">
    <property type="component" value="Unassembled WGS sequence"/>
</dbReference>
<dbReference type="FunFam" id="2.60.40.10:FF:000049">
    <property type="entry name" value="Leukocyte immunoglobulin-like receptor subfamily B member 1"/>
    <property type="match status" value="1"/>
</dbReference>
<organism evidence="5 6">
    <name type="scientific">Nyctereutes procyonoides</name>
    <name type="common">Raccoon dog</name>
    <name type="synonym">Canis procyonoides</name>
    <dbReference type="NCBI Taxonomy" id="34880"/>
    <lineage>
        <taxon>Eukaryota</taxon>
        <taxon>Metazoa</taxon>
        <taxon>Chordata</taxon>
        <taxon>Craniata</taxon>
        <taxon>Vertebrata</taxon>
        <taxon>Euteleostomi</taxon>
        <taxon>Mammalia</taxon>
        <taxon>Eutheria</taxon>
        <taxon>Laurasiatheria</taxon>
        <taxon>Carnivora</taxon>
        <taxon>Caniformia</taxon>
        <taxon>Canidae</taxon>
        <taxon>Nyctereutes</taxon>
    </lineage>
</organism>
<sequence>MSLNPTCVLGLVLCLGHVIPTQEGVLPRPSIWAEPGSEIPRGQPVTIVCQGPAGAETLHLEKEGSALLGSVSDPVHKTQARFPIPVASKDTARRYRCLYNKDSTWSDRLKELQLVGSTVESPSPPLLEPGISAEVERLEPRAGVEVYWGEVPQKVKRMSV</sequence>
<dbReference type="InterPro" id="IPR013783">
    <property type="entry name" value="Ig-like_fold"/>
</dbReference>
<dbReference type="PANTHER" id="PTHR11738">
    <property type="entry name" value="MHC CLASS I NK CELL RECEPTOR"/>
    <property type="match status" value="1"/>
</dbReference>
<dbReference type="SUPFAM" id="SSF48726">
    <property type="entry name" value="Immunoglobulin"/>
    <property type="match status" value="1"/>
</dbReference>
<dbReference type="EMBL" id="CAJHUB010000775">
    <property type="protein sequence ID" value="CAD7692169.1"/>
    <property type="molecule type" value="Genomic_DNA"/>
</dbReference>
<dbReference type="Pfam" id="PF13895">
    <property type="entry name" value="Ig_2"/>
    <property type="match status" value="1"/>
</dbReference>
<feature type="signal peptide" evidence="4">
    <location>
        <begin position="1"/>
        <end position="24"/>
    </location>
</feature>
<protein>
    <submittedName>
        <fullName evidence="5">(raccoon dog) hypothetical protein</fullName>
    </submittedName>
</protein>
<comment type="caution">
    <text evidence="5">The sequence shown here is derived from an EMBL/GenBank/DDBJ whole genome shotgun (WGS) entry which is preliminary data.</text>
</comment>
<dbReference type="InterPro" id="IPR050412">
    <property type="entry name" value="Ig-like_Receptors_ImmuneReg"/>
</dbReference>
<evidence type="ECO:0000256" key="4">
    <source>
        <dbReference type="SAM" id="SignalP"/>
    </source>
</evidence>
<keyword evidence="3" id="KW-0393">Immunoglobulin domain</keyword>
<proteinExistence type="predicted"/>
<gene>
    <name evidence="5" type="ORF">NYPRO_LOCUS24963</name>
</gene>
<dbReference type="GO" id="GO:0002764">
    <property type="term" value="P:immune response-regulating signaling pathway"/>
    <property type="evidence" value="ECO:0007669"/>
    <property type="project" value="TreeGrafter"/>
</dbReference>
<dbReference type="Gene3D" id="2.60.40.10">
    <property type="entry name" value="Immunoglobulins"/>
    <property type="match status" value="1"/>
</dbReference>
<evidence type="ECO:0000256" key="2">
    <source>
        <dbReference type="ARBA" id="ARBA00023157"/>
    </source>
</evidence>
<name>A0A811ZTG9_NYCPR</name>
<keyword evidence="6" id="KW-1185">Reference proteome</keyword>
<evidence type="ECO:0000313" key="5">
    <source>
        <dbReference type="EMBL" id="CAD7692169.1"/>
    </source>
</evidence>
<evidence type="ECO:0000256" key="1">
    <source>
        <dbReference type="ARBA" id="ARBA00022729"/>
    </source>
</evidence>
<dbReference type="InterPro" id="IPR036179">
    <property type="entry name" value="Ig-like_dom_sf"/>
</dbReference>
<reference evidence="5" key="1">
    <citation type="submission" date="2020-12" db="EMBL/GenBank/DDBJ databases">
        <authorList>
            <consortium name="Molecular Ecology Group"/>
        </authorList>
    </citation>
    <scope>NUCLEOTIDE SEQUENCE</scope>
    <source>
        <strain evidence="5">TBG_1078</strain>
    </source>
</reference>
<dbReference type="PANTHER" id="PTHR11738:SF129">
    <property type="entry name" value="LEUKOCYTE-ASSOCIATED IMMUNOGLOBULIN-LIKE RECEPTOR 1"/>
    <property type="match status" value="1"/>
</dbReference>
<evidence type="ECO:0000256" key="3">
    <source>
        <dbReference type="ARBA" id="ARBA00023319"/>
    </source>
</evidence>
<evidence type="ECO:0000313" key="6">
    <source>
        <dbReference type="Proteomes" id="UP000645828"/>
    </source>
</evidence>
<dbReference type="GO" id="GO:0005886">
    <property type="term" value="C:plasma membrane"/>
    <property type="evidence" value="ECO:0007669"/>
    <property type="project" value="TreeGrafter"/>
</dbReference>
<dbReference type="AlphaFoldDB" id="A0A811ZTG9"/>
<accession>A0A811ZTG9</accession>